<sequence length="1029" mass="117804">MENADYMKTSERDKVIQILSFSAMGHLDLTLAILHEFGAGVHLTIKISMIINRYKDYYRGRRSYTHQTLMLTYGKVALRAPKELLLSRVEESIMKKVLYHYRSSCQVLGLSIENKDMNLKLALVQSTTDICQAIHETRSFQNFTLSCKKELLDILLDFIREEPLDSLATPLRPKAIIAMAFLSKLKPSLNMEDIRNLLDQSIKSLFPLHPLEQLKEKGETERDALYIESLYTDSMDAFGKLVRSMVEEHPTSELMDEMFQLIDPWFSETEWSRERALQAIFHALVAFQEKVNLPEGENFQQFGSRVAFLAPYTCDNSIQCRQWAAQCITCLIHIQARSQATYVEGKEMESAYANLQIEVLGNLLRASSKMAKVVSAYFPPDQGLDFVEGILEVLVSGNKMCAIAAGHWLLTILQDCGNAMEGQISALLDVFYSHLPIIKQDDLRQFLMDALSIVAHFHLEAVFSSLLCRRLPMDSETGELWRSLGKDASLALLILPKLASRITKPTDSGTIFHFTNEDIVEFAEEDPLKATCAIYEILSVLQVKKVLQQVFPELFCALLWQVSKTLGQKMPLSEGRRKLFLREQQLSEGNPCRLSVSSLKALVLKLTCDPSLAEIREVSIWTLLRDPKTHQEGVCLLIRCLFQNRLLHYKTIQNILPWINSDSQKLRLTGTAFLTEVTQDPILVEKLQLKSLLPTMMLRAGDWDPGIRQMAIRGLGNLLLVAPDKVKGQKRTIVAVLIGALYDEKLVLESLRLLALIFPHLKGKDVGFLFKDISLKTTSYLADDNADLREAALCLFGILAAWTKFRYKRFFTIQARRNLVSLLIHQRDPNPRVSEACRTAFLQCTTFLVRRKLRIYIEELYHTTNLTLPNLHAHVCRQLVENTKPEMRRELLKKTTIYFQSNWEEIQIRALELTEIILECMQVADLDEPIKQVLLTSLVRLQKNVSYGFNEHLDVPQASAAVEAYILQNFLTKEDLASPFTYLSITQGLRSCVKKEEGRRKKEEEEEEKEEEEEEKEEEEETFHFSSQN</sequence>
<dbReference type="Proteomes" id="UP001474421">
    <property type="component" value="Unassembled WGS sequence"/>
</dbReference>
<dbReference type="SUPFAM" id="SSF48371">
    <property type="entry name" value="ARM repeat"/>
    <property type="match status" value="2"/>
</dbReference>
<dbReference type="InterPro" id="IPR011989">
    <property type="entry name" value="ARM-like"/>
</dbReference>
<dbReference type="InterPro" id="IPR055406">
    <property type="entry name" value="HEAT_Maestro"/>
</dbReference>
<evidence type="ECO:0000259" key="4">
    <source>
        <dbReference type="Pfam" id="PF23210"/>
    </source>
</evidence>
<protein>
    <submittedName>
        <fullName evidence="6">Maestro heat-like repeat-containing protein family member 2B</fullName>
    </submittedName>
</protein>
<dbReference type="InterPro" id="IPR048465">
    <property type="entry name" value="Maestro-like_HEAT"/>
</dbReference>
<name>A0AAW1C4V1_CROAD</name>
<keyword evidence="7" id="KW-1185">Reference proteome</keyword>
<dbReference type="PANTHER" id="PTHR23120">
    <property type="entry name" value="MAESTRO-RELATED HEAT DOMAIN-CONTAINING"/>
    <property type="match status" value="1"/>
</dbReference>
<comment type="caution">
    <text evidence="6">The sequence shown here is derived from an EMBL/GenBank/DDBJ whole genome shotgun (WGS) entry which is preliminary data.</text>
</comment>
<dbReference type="Gene3D" id="1.25.10.10">
    <property type="entry name" value="Leucine-rich Repeat Variant"/>
    <property type="match status" value="1"/>
</dbReference>
<dbReference type="Pfam" id="PF21047">
    <property type="entry name" value="HEAT_Maestro"/>
    <property type="match status" value="1"/>
</dbReference>
<organism evidence="6 7">
    <name type="scientific">Crotalus adamanteus</name>
    <name type="common">Eastern diamondback rattlesnake</name>
    <dbReference type="NCBI Taxonomy" id="8729"/>
    <lineage>
        <taxon>Eukaryota</taxon>
        <taxon>Metazoa</taxon>
        <taxon>Chordata</taxon>
        <taxon>Craniata</taxon>
        <taxon>Vertebrata</taxon>
        <taxon>Euteleostomi</taxon>
        <taxon>Lepidosauria</taxon>
        <taxon>Squamata</taxon>
        <taxon>Bifurcata</taxon>
        <taxon>Unidentata</taxon>
        <taxon>Episquamata</taxon>
        <taxon>Toxicofera</taxon>
        <taxon>Serpentes</taxon>
        <taxon>Colubroidea</taxon>
        <taxon>Viperidae</taxon>
        <taxon>Crotalinae</taxon>
        <taxon>Crotalus</taxon>
    </lineage>
</organism>
<gene>
    <name evidence="6" type="ORF">NXF25_000475</name>
</gene>
<dbReference type="Pfam" id="PF23210">
    <property type="entry name" value="HEAT_Maestro_2"/>
    <property type="match status" value="1"/>
</dbReference>
<feature type="domain" description="Maestro/Maestro-like HEAT-repeats" evidence="5">
    <location>
        <begin position="695"/>
        <end position="945"/>
    </location>
</feature>
<feature type="compositionally biased region" description="Acidic residues" evidence="2">
    <location>
        <begin position="1004"/>
        <end position="1021"/>
    </location>
</feature>
<dbReference type="GO" id="GO:0005737">
    <property type="term" value="C:cytoplasm"/>
    <property type="evidence" value="ECO:0007669"/>
    <property type="project" value="TreeGrafter"/>
</dbReference>
<keyword evidence="1" id="KW-0677">Repeat</keyword>
<evidence type="ECO:0000313" key="7">
    <source>
        <dbReference type="Proteomes" id="UP001474421"/>
    </source>
</evidence>
<dbReference type="EMBL" id="JAOTOJ010000001">
    <property type="protein sequence ID" value="KAK9409300.1"/>
    <property type="molecule type" value="Genomic_DNA"/>
</dbReference>
<evidence type="ECO:0000313" key="6">
    <source>
        <dbReference type="EMBL" id="KAK9409300.1"/>
    </source>
</evidence>
<dbReference type="PANTHER" id="PTHR23120:SF22">
    <property type="entry name" value="MAESTRO HEAT-LIKE REPEAT-CONTAINING PROTEIN FAMILY MEMBER 2B"/>
    <property type="match status" value="1"/>
</dbReference>
<dbReference type="InterPro" id="IPR045206">
    <property type="entry name" value="Maestro_heat-like_prot"/>
</dbReference>
<dbReference type="InterPro" id="IPR016024">
    <property type="entry name" value="ARM-type_fold"/>
</dbReference>
<proteinExistence type="predicted"/>
<evidence type="ECO:0000256" key="1">
    <source>
        <dbReference type="ARBA" id="ARBA00022737"/>
    </source>
</evidence>
<reference evidence="6 7" key="1">
    <citation type="journal article" date="2024" name="Proc. Natl. Acad. Sci. U.S.A.">
        <title>The genetic regulatory architecture and epigenomic basis for age-related changes in rattlesnake venom.</title>
        <authorList>
            <person name="Hogan M.P."/>
            <person name="Holding M.L."/>
            <person name="Nystrom G.S."/>
            <person name="Colston T.J."/>
            <person name="Bartlett D.A."/>
            <person name="Mason A.J."/>
            <person name="Ellsworth S.A."/>
            <person name="Rautsaw R.M."/>
            <person name="Lawrence K.C."/>
            <person name="Strickland J.L."/>
            <person name="He B."/>
            <person name="Fraser P."/>
            <person name="Margres M.J."/>
            <person name="Gilbert D.M."/>
            <person name="Gibbs H.L."/>
            <person name="Parkinson C.L."/>
            <person name="Rokyta D.R."/>
        </authorList>
    </citation>
    <scope>NUCLEOTIDE SEQUENCE [LARGE SCALE GENOMIC DNA]</scope>
    <source>
        <strain evidence="6">DRR0105</strain>
    </source>
</reference>
<feature type="compositionally biased region" description="Basic and acidic residues" evidence="2">
    <location>
        <begin position="993"/>
        <end position="1003"/>
    </location>
</feature>
<dbReference type="Pfam" id="PF23227">
    <property type="entry name" value="HEAT_MROH2B_C"/>
    <property type="match status" value="1"/>
</dbReference>
<feature type="domain" description="MROH2B-like HEAT-repeats" evidence="4">
    <location>
        <begin position="2"/>
        <end position="247"/>
    </location>
</feature>
<dbReference type="AlphaFoldDB" id="A0AAW1C4V1"/>
<dbReference type="InterPro" id="IPR055408">
    <property type="entry name" value="HEAT_MROH2B-like"/>
</dbReference>
<feature type="domain" description="Maestro-like HEAT-repeats" evidence="3">
    <location>
        <begin position="271"/>
        <end position="495"/>
    </location>
</feature>
<accession>A0AAW1C4V1</accession>
<evidence type="ECO:0000256" key="2">
    <source>
        <dbReference type="SAM" id="MobiDB-lite"/>
    </source>
</evidence>
<feature type="region of interest" description="Disordered" evidence="2">
    <location>
        <begin position="991"/>
        <end position="1029"/>
    </location>
</feature>
<evidence type="ECO:0000259" key="3">
    <source>
        <dbReference type="Pfam" id="PF21047"/>
    </source>
</evidence>
<evidence type="ECO:0000259" key="5">
    <source>
        <dbReference type="Pfam" id="PF23227"/>
    </source>
</evidence>